<keyword evidence="2" id="KW-0732">Signal</keyword>
<evidence type="ECO:0000256" key="4">
    <source>
        <dbReference type="ARBA" id="ARBA00022857"/>
    </source>
</evidence>
<evidence type="ECO:0000313" key="7">
    <source>
        <dbReference type="EMBL" id="GAA3946526.1"/>
    </source>
</evidence>
<feature type="transmembrane region" description="Helical" evidence="6">
    <location>
        <begin position="522"/>
        <end position="542"/>
    </location>
</feature>
<dbReference type="SUPFAM" id="SSF51905">
    <property type="entry name" value="FAD/NAD(P)-binding domain"/>
    <property type="match status" value="1"/>
</dbReference>
<dbReference type="Pfam" id="PF13450">
    <property type="entry name" value="NAD_binding_8"/>
    <property type="match status" value="1"/>
</dbReference>
<name>A0ABP7NGS8_9GAMM</name>
<dbReference type="PANTHER" id="PTHR46091:SF3">
    <property type="entry name" value="AMINE OXIDASE DOMAIN-CONTAINING PROTEIN"/>
    <property type="match status" value="1"/>
</dbReference>
<keyword evidence="8" id="KW-1185">Reference proteome</keyword>
<evidence type="ECO:0000313" key="8">
    <source>
        <dbReference type="Proteomes" id="UP001501337"/>
    </source>
</evidence>
<sequence>MTKTSDSAPVKRAPSTIRIGKRYRASRIDSDYDAIVIGSGIGGLATAACLSKQGKKVIVLEQHYTAGGFTHSYSRNGYEWDVGVHYIGDMGSPNTLARKIFDYITDGELKWAPMDEVYDRFYIGDEVYELRAGKAGFRESILAAFPDEGATVDRYLKMLSKVAQGMQAYSLGKIVPSMAAPAYHRMLKMILPDYFNKTTYEVLSSLTSNQRLIAVLAGQWGDCGVPPRQSSFLIHALIAKHYLHGGYYPVGGASRIAETIIPVIQASGGEVFTYADVKEIITADGKGKRATGVRMADGEVLTAPLIISNAGALNTYEKLLPESARIHSGYTAKRQTISPSMSHLGMYIGIKGTSEELGLPKTNFWIYPEENYDDAVTAFMKDPSLPFPVVYISFPSAKDPSYNSRYPGRSAIEIVAPTTYEQFEQWKDTTWGKRGEDYETLKQDLTDRMLEALYTRLPQLRGNIDYFETSTPLSTDFFCRYSQGEIYGLTHDTQRFEQSWLRPQTPVKGLWLTGQDALTCGVVGAMIAGVLTAAAALGLRSVPMLRNLLTWKPGRRNAPVTLQKETA</sequence>
<gene>
    <name evidence="7" type="ORF">GCM10022278_02110</name>
</gene>
<comment type="caution">
    <text evidence="7">The sequence shown here is derived from an EMBL/GenBank/DDBJ whole genome shotgun (WGS) entry which is preliminary data.</text>
</comment>
<keyword evidence="1" id="KW-0285">Flavoprotein</keyword>
<keyword evidence="4" id="KW-0521">NADP</keyword>
<dbReference type="EMBL" id="BAABBO010000001">
    <property type="protein sequence ID" value="GAA3946526.1"/>
    <property type="molecule type" value="Genomic_DNA"/>
</dbReference>
<protein>
    <submittedName>
        <fullName evidence="7">NAD(P)/FAD-dependent oxidoreductase</fullName>
    </submittedName>
</protein>
<dbReference type="Proteomes" id="UP001501337">
    <property type="component" value="Unassembled WGS sequence"/>
</dbReference>
<keyword evidence="6" id="KW-1133">Transmembrane helix</keyword>
<dbReference type="InterPro" id="IPR036188">
    <property type="entry name" value="FAD/NAD-bd_sf"/>
</dbReference>
<keyword evidence="6" id="KW-0812">Transmembrane</keyword>
<evidence type="ECO:0000256" key="1">
    <source>
        <dbReference type="ARBA" id="ARBA00022630"/>
    </source>
</evidence>
<accession>A0ABP7NGS8</accession>
<dbReference type="InterPro" id="IPR052206">
    <property type="entry name" value="Retinol_saturase"/>
</dbReference>
<organism evidence="7 8">
    <name type="scientific">Allohahella marinimesophila</name>
    <dbReference type="NCBI Taxonomy" id="1054972"/>
    <lineage>
        <taxon>Bacteria</taxon>
        <taxon>Pseudomonadati</taxon>
        <taxon>Pseudomonadota</taxon>
        <taxon>Gammaproteobacteria</taxon>
        <taxon>Oceanospirillales</taxon>
        <taxon>Hahellaceae</taxon>
        <taxon>Allohahella</taxon>
    </lineage>
</organism>
<keyword evidence="5" id="KW-0520">NAD</keyword>
<evidence type="ECO:0000256" key="6">
    <source>
        <dbReference type="SAM" id="Phobius"/>
    </source>
</evidence>
<dbReference type="Gene3D" id="3.50.50.60">
    <property type="entry name" value="FAD/NAD(P)-binding domain"/>
    <property type="match status" value="2"/>
</dbReference>
<dbReference type="PANTHER" id="PTHR46091">
    <property type="entry name" value="BLR7054 PROTEIN"/>
    <property type="match status" value="1"/>
</dbReference>
<keyword evidence="6" id="KW-0472">Membrane</keyword>
<reference evidence="8" key="1">
    <citation type="journal article" date="2019" name="Int. J. Syst. Evol. Microbiol.">
        <title>The Global Catalogue of Microorganisms (GCM) 10K type strain sequencing project: providing services to taxonomists for standard genome sequencing and annotation.</title>
        <authorList>
            <consortium name="The Broad Institute Genomics Platform"/>
            <consortium name="The Broad Institute Genome Sequencing Center for Infectious Disease"/>
            <person name="Wu L."/>
            <person name="Ma J."/>
        </authorList>
    </citation>
    <scope>NUCLEOTIDE SEQUENCE [LARGE SCALE GENOMIC DNA]</scope>
    <source>
        <strain evidence="8">JCM 17555</strain>
    </source>
</reference>
<evidence type="ECO:0000256" key="3">
    <source>
        <dbReference type="ARBA" id="ARBA00022827"/>
    </source>
</evidence>
<proteinExistence type="predicted"/>
<evidence type="ECO:0000256" key="5">
    <source>
        <dbReference type="ARBA" id="ARBA00023027"/>
    </source>
</evidence>
<dbReference type="RefSeq" id="WP_344802394.1">
    <property type="nucleotide sequence ID" value="NZ_BAABBO010000001.1"/>
</dbReference>
<keyword evidence="3" id="KW-0274">FAD</keyword>
<evidence type="ECO:0000256" key="2">
    <source>
        <dbReference type="ARBA" id="ARBA00022729"/>
    </source>
</evidence>